<keyword evidence="3" id="KW-1185">Reference proteome</keyword>
<keyword evidence="1" id="KW-0812">Transmembrane</keyword>
<feature type="non-terminal residue" evidence="2">
    <location>
        <position position="60"/>
    </location>
</feature>
<protein>
    <submittedName>
        <fullName evidence="2">Uncharacterized protein</fullName>
    </submittedName>
</protein>
<comment type="caution">
    <text evidence="2">The sequence shown here is derived from an EMBL/GenBank/DDBJ whole genome shotgun (WGS) entry which is preliminary data.</text>
</comment>
<proteinExistence type="predicted"/>
<sequence length="60" mass="7373">MFFIRKQIQCFNRCKCEGTVRELSEIAELSADTLFAVLEYFFFSFFFSFFSFFFSFFFLF</sequence>
<feature type="transmembrane region" description="Helical" evidence="1">
    <location>
        <begin position="40"/>
        <end position="59"/>
    </location>
</feature>
<reference evidence="2" key="1">
    <citation type="submission" date="2023-05" db="EMBL/GenBank/DDBJ databases">
        <authorList>
            <person name="Stuckert A."/>
        </authorList>
    </citation>
    <scope>NUCLEOTIDE SEQUENCE</scope>
</reference>
<keyword evidence="1" id="KW-0472">Membrane</keyword>
<evidence type="ECO:0000313" key="2">
    <source>
        <dbReference type="EMBL" id="CAI9585565.1"/>
    </source>
</evidence>
<dbReference type="Proteomes" id="UP001162483">
    <property type="component" value="Unassembled WGS sequence"/>
</dbReference>
<keyword evidence="1" id="KW-1133">Transmembrane helix</keyword>
<evidence type="ECO:0000313" key="3">
    <source>
        <dbReference type="Proteomes" id="UP001162483"/>
    </source>
</evidence>
<evidence type="ECO:0000256" key="1">
    <source>
        <dbReference type="SAM" id="Phobius"/>
    </source>
</evidence>
<gene>
    <name evidence="2" type="ORF">SPARVUS_LOCUS10243832</name>
</gene>
<organism evidence="2 3">
    <name type="scientific">Staurois parvus</name>
    <dbReference type="NCBI Taxonomy" id="386267"/>
    <lineage>
        <taxon>Eukaryota</taxon>
        <taxon>Metazoa</taxon>
        <taxon>Chordata</taxon>
        <taxon>Craniata</taxon>
        <taxon>Vertebrata</taxon>
        <taxon>Euteleostomi</taxon>
        <taxon>Amphibia</taxon>
        <taxon>Batrachia</taxon>
        <taxon>Anura</taxon>
        <taxon>Neobatrachia</taxon>
        <taxon>Ranoidea</taxon>
        <taxon>Ranidae</taxon>
        <taxon>Staurois</taxon>
    </lineage>
</organism>
<dbReference type="EMBL" id="CATNWA010015662">
    <property type="protein sequence ID" value="CAI9585565.1"/>
    <property type="molecule type" value="Genomic_DNA"/>
</dbReference>
<accession>A0ABN9EL58</accession>
<name>A0ABN9EL58_9NEOB</name>